<evidence type="ECO:0000259" key="9">
    <source>
        <dbReference type="PROSITE" id="PS50929"/>
    </source>
</evidence>
<dbReference type="GO" id="GO:0015421">
    <property type="term" value="F:ABC-type oligopeptide transporter activity"/>
    <property type="evidence" value="ECO:0007669"/>
    <property type="project" value="TreeGrafter"/>
</dbReference>
<feature type="transmembrane region" description="Helical" evidence="7">
    <location>
        <begin position="20"/>
        <end position="40"/>
    </location>
</feature>
<evidence type="ECO:0000313" key="10">
    <source>
        <dbReference type="EMBL" id="HIV98875.1"/>
    </source>
</evidence>
<comment type="subcellular location">
    <subcellularLocation>
        <location evidence="1">Cell membrane</location>
        <topology evidence="1">Multi-pass membrane protein</topology>
    </subcellularLocation>
</comment>
<dbReference type="InterPro" id="IPR011527">
    <property type="entry name" value="ABC1_TM_dom"/>
</dbReference>
<dbReference type="InterPro" id="IPR027417">
    <property type="entry name" value="P-loop_NTPase"/>
</dbReference>
<dbReference type="PROSITE" id="PS00211">
    <property type="entry name" value="ABC_TRANSPORTER_1"/>
    <property type="match status" value="1"/>
</dbReference>
<dbReference type="AlphaFoldDB" id="A0A9D1PTD4"/>
<feature type="transmembrane region" description="Helical" evidence="7">
    <location>
        <begin position="165"/>
        <end position="181"/>
    </location>
</feature>
<feature type="transmembrane region" description="Helical" evidence="7">
    <location>
        <begin position="60"/>
        <end position="82"/>
    </location>
</feature>
<feature type="transmembrane region" description="Helical" evidence="7">
    <location>
        <begin position="142"/>
        <end position="159"/>
    </location>
</feature>
<evidence type="ECO:0000256" key="1">
    <source>
        <dbReference type="ARBA" id="ARBA00004651"/>
    </source>
</evidence>
<accession>A0A9D1PTD4</accession>
<evidence type="ECO:0000259" key="8">
    <source>
        <dbReference type="PROSITE" id="PS50893"/>
    </source>
</evidence>
<dbReference type="Gene3D" id="1.20.1560.10">
    <property type="entry name" value="ABC transporter type 1, transmembrane domain"/>
    <property type="match status" value="1"/>
</dbReference>
<dbReference type="GO" id="GO:0005886">
    <property type="term" value="C:plasma membrane"/>
    <property type="evidence" value="ECO:0007669"/>
    <property type="project" value="UniProtKB-SubCell"/>
</dbReference>
<evidence type="ECO:0000256" key="6">
    <source>
        <dbReference type="ARBA" id="ARBA00023136"/>
    </source>
</evidence>
<dbReference type="InterPro" id="IPR003593">
    <property type="entry name" value="AAA+_ATPase"/>
</dbReference>
<dbReference type="SUPFAM" id="SSF90123">
    <property type="entry name" value="ABC transporter transmembrane region"/>
    <property type="match status" value="1"/>
</dbReference>
<keyword evidence="5 7" id="KW-1133">Transmembrane helix</keyword>
<keyword evidence="4 10" id="KW-0067">ATP-binding</keyword>
<dbReference type="Gene3D" id="3.40.50.300">
    <property type="entry name" value="P-loop containing nucleotide triphosphate hydrolases"/>
    <property type="match status" value="1"/>
</dbReference>
<proteinExistence type="predicted"/>
<dbReference type="InterPro" id="IPR036640">
    <property type="entry name" value="ABC1_TM_sf"/>
</dbReference>
<dbReference type="PANTHER" id="PTHR43394:SF1">
    <property type="entry name" value="ATP-BINDING CASSETTE SUB-FAMILY B MEMBER 10, MITOCHONDRIAL"/>
    <property type="match status" value="1"/>
</dbReference>
<evidence type="ECO:0000256" key="3">
    <source>
        <dbReference type="ARBA" id="ARBA00022741"/>
    </source>
</evidence>
<dbReference type="GO" id="GO:0016887">
    <property type="term" value="F:ATP hydrolysis activity"/>
    <property type="evidence" value="ECO:0007669"/>
    <property type="project" value="InterPro"/>
</dbReference>
<dbReference type="Pfam" id="PF00664">
    <property type="entry name" value="ABC_membrane"/>
    <property type="match status" value="1"/>
</dbReference>
<protein>
    <submittedName>
        <fullName evidence="10">ABC transporter ATP-binding protein/permease</fullName>
    </submittedName>
</protein>
<dbReference type="InterPro" id="IPR003439">
    <property type="entry name" value="ABC_transporter-like_ATP-bd"/>
</dbReference>
<evidence type="ECO:0000313" key="11">
    <source>
        <dbReference type="Proteomes" id="UP000823936"/>
    </source>
</evidence>
<keyword evidence="3" id="KW-0547">Nucleotide-binding</keyword>
<dbReference type="Proteomes" id="UP000823936">
    <property type="component" value="Unassembled WGS sequence"/>
</dbReference>
<evidence type="ECO:0000256" key="5">
    <source>
        <dbReference type="ARBA" id="ARBA00022989"/>
    </source>
</evidence>
<dbReference type="GO" id="GO:0005524">
    <property type="term" value="F:ATP binding"/>
    <property type="evidence" value="ECO:0007669"/>
    <property type="project" value="UniProtKB-KW"/>
</dbReference>
<dbReference type="PROSITE" id="PS50929">
    <property type="entry name" value="ABC_TM1F"/>
    <property type="match status" value="1"/>
</dbReference>
<feature type="transmembrane region" description="Helical" evidence="7">
    <location>
        <begin position="251"/>
        <end position="271"/>
    </location>
</feature>
<dbReference type="SUPFAM" id="SSF52540">
    <property type="entry name" value="P-loop containing nucleoside triphosphate hydrolases"/>
    <property type="match status" value="1"/>
</dbReference>
<dbReference type="CDD" id="cd18549">
    <property type="entry name" value="ABC_6TM_YwjA_like"/>
    <property type="match status" value="1"/>
</dbReference>
<keyword evidence="6 7" id="KW-0472">Membrane</keyword>
<dbReference type="EMBL" id="DXHU01000015">
    <property type="protein sequence ID" value="HIV98875.1"/>
    <property type="molecule type" value="Genomic_DNA"/>
</dbReference>
<reference evidence="10" key="2">
    <citation type="submission" date="2021-04" db="EMBL/GenBank/DDBJ databases">
        <authorList>
            <person name="Gilroy R."/>
        </authorList>
    </citation>
    <scope>NUCLEOTIDE SEQUENCE</scope>
    <source>
        <strain evidence="10">Gambia11-129</strain>
    </source>
</reference>
<organism evidence="10 11">
    <name type="scientific">Candidatus Ornithospirochaeta avicola</name>
    <dbReference type="NCBI Taxonomy" id="2840896"/>
    <lineage>
        <taxon>Bacteria</taxon>
        <taxon>Pseudomonadati</taxon>
        <taxon>Spirochaetota</taxon>
        <taxon>Spirochaetia</taxon>
        <taxon>Spirochaetales</taxon>
        <taxon>Spirochaetaceae</taxon>
        <taxon>Spirochaetaceae incertae sedis</taxon>
        <taxon>Candidatus Ornithospirochaeta</taxon>
    </lineage>
</organism>
<dbReference type="PROSITE" id="PS50893">
    <property type="entry name" value="ABC_TRANSPORTER_2"/>
    <property type="match status" value="1"/>
</dbReference>
<comment type="caution">
    <text evidence="10">The sequence shown here is derived from an EMBL/GenBank/DDBJ whole genome shotgun (WGS) entry which is preliminary data.</text>
</comment>
<dbReference type="Pfam" id="PF00005">
    <property type="entry name" value="ABC_tran"/>
    <property type="match status" value="1"/>
</dbReference>
<gene>
    <name evidence="10" type="ORF">IAB12_03720</name>
</gene>
<dbReference type="SMART" id="SM00382">
    <property type="entry name" value="AAA"/>
    <property type="match status" value="1"/>
</dbReference>
<feature type="domain" description="ABC transporter" evidence="8">
    <location>
        <begin position="340"/>
        <end position="574"/>
    </location>
</feature>
<evidence type="ECO:0000256" key="2">
    <source>
        <dbReference type="ARBA" id="ARBA00022692"/>
    </source>
</evidence>
<reference evidence="10" key="1">
    <citation type="journal article" date="2021" name="PeerJ">
        <title>Extensive microbial diversity within the chicken gut microbiome revealed by metagenomics and culture.</title>
        <authorList>
            <person name="Gilroy R."/>
            <person name="Ravi A."/>
            <person name="Getino M."/>
            <person name="Pursley I."/>
            <person name="Horton D.L."/>
            <person name="Alikhan N.F."/>
            <person name="Baker D."/>
            <person name="Gharbi K."/>
            <person name="Hall N."/>
            <person name="Watson M."/>
            <person name="Adriaenssens E.M."/>
            <person name="Foster-Nyarko E."/>
            <person name="Jarju S."/>
            <person name="Secka A."/>
            <person name="Antonio M."/>
            <person name="Oren A."/>
            <person name="Chaudhuri R.R."/>
            <person name="La Ragione R."/>
            <person name="Hildebrand F."/>
            <person name="Pallen M.J."/>
        </authorList>
    </citation>
    <scope>NUCLEOTIDE SEQUENCE</scope>
    <source>
        <strain evidence="10">Gambia11-129</strain>
    </source>
</reference>
<dbReference type="FunFam" id="3.40.50.300:FF:000218">
    <property type="entry name" value="Multidrug ABC transporter ATP-binding protein"/>
    <property type="match status" value="1"/>
</dbReference>
<feature type="domain" description="ABC transmembrane type-1" evidence="9">
    <location>
        <begin position="24"/>
        <end position="306"/>
    </location>
</feature>
<evidence type="ECO:0000256" key="4">
    <source>
        <dbReference type="ARBA" id="ARBA00022840"/>
    </source>
</evidence>
<dbReference type="InterPro" id="IPR039421">
    <property type="entry name" value="Type_1_exporter"/>
</dbReference>
<dbReference type="InterPro" id="IPR017871">
    <property type="entry name" value="ABC_transporter-like_CS"/>
</dbReference>
<sequence length="581" mass="65230">MHERKKSQLKVFFSYFRPHWKLFALDLSCGLLVSIIDLLFPSVSRWCLYTLLPENAFGAFWRVMLIVLVAYLVRTGLSYIVWSRGHYFGIRVEADMRRDLFAHMQSLSYEYYDANRTGQLMSRLTTDLFDISELAHHGPEDVFVSCVTIIGSLVIMFTIEPRLALVLALMIPLFFAIIWQFRRQMSRASKRVKVTTANINADFEAGVSGMKTAKAFANEDLEMRKFNEANDSYRNSKKDFHRAMGKFNSTMEFFTCMLSVVVIAVGGVLIMSGDMNVIDLVTFSLYVSVFVTPVRRLSTLSELLANGFAGLSRFFEIMHTEPSLKDAEDAVALSSCKGDIDIEDVSFSYVNHPEVLHDVSLKIKSGETIAFVGPSGGGKTTLSRLIPRFYDVTQGSIKIDGRDVRKIKQESLHEKIGVVQQDVFLFPATIMENIRYGKEDATDEEVAEAARKAEIFDDVMAMPDGFNSQAGERGVLLSGGQKQRISIARIFLKNPPVLILDEATSALDSVTEARIQETFDKLAKGRTTIIIAHRLSTVRNADKIAVIDKGKIIEYGSHDELIKKDGEYAALIRAQAFKGDI</sequence>
<name>A0A9D1PTD4_9SPIO</name>
<dbReference type="PANTHER" id="PTHR43394">
    <property type="entry name" value="ATP-DEPENDENT PERMEASE MDL1, MITOCHONDRIAL"/>
    <property type="match status" value="1"/>
</dbReference>
<evidence type="ECO:0000256" key="7">
    <source>
        <dbReference type="SAM" id="Phobius"/>
    </source>
</evidence>
<keyword evidence="2 7" id="KW-0812">Transmembrane</keyword>